<feature type="compositionally biased region" description="Low complexity" evidence="3">
    <location>
        <begin position="1065"/>
        <end position="1087"/>
    </location>
</feature>
<feature type="compositionally biased region" description="Low complexity" evidence="3">
    <location>
        <begin position="1025"/>
        <end position="1054"/>
    </location>
</feature>
<dbReference type="InterPro" id="IPR035974">
    <property type="entry name" value="Rap/Ran-GAP_sf"/>
</dbReference>
<evidence type="ECO:0000259" key="4">
    <source>
        <dbReference type="PROSITE" id="PS50085"/>
    </source>
</evidence>
<evidence type="ECO:0000256" key="2">
    <source>
        <dbReference type="ARBA" id="ARBA00022553"/>
    </source>
</evidence>
<name>A0AAV8AI77_9EUKA</name>
<dbReference type="GO" id="GO:0005634">
    <property type="term" value="C:nucleus"/>
    <property type="evidence" value="ECO:0007669"/>
    <property type="project" value="InterPro"/>
</dbReference>
<keyword evidence="1" id="KW-0343">GTPase activation</keyword>
<dbReference type="SUPFAM" id="SSF111347">
    <property type="entry name" value="Rap/Ran-GAP"/>
    <property type="match status" value="1"/>
</dbReference>
<feature type="region of interest" description="Disordered" evidence="3">
    <location>
        <begin position="1025"/>
        <end position="1087"/>
    </location>
</feature>
<evidence type="ECO:0000313" key="5">
    <source>
        <dbReference type="EMBL" id="KAJ3452557.1"/>
    </source>
</evidence>
<evidence type="ECO:0000256" key="1">
    <source>
        <dbReference type="ARBA" id="ARBA00022468"/>
    </source>
</evidence>
<dbReference type="Proteomes" id="UP001146793">
    <property type="component" value="Unassembled WGS sequence"/>
</dbReference>
<feature type="region of interest" description="Disordered" evidence="3">
    <location>
        <begin position="1399"/>
        <end position="1427"/>
    </location>
</feature>
<dbReference type="PANTHER" id="PTHR10063">
    <property type="entry name" value="TUBERIN"/>
    <property type="match status" value="1"/>
</dbReference>
<reference evidence="5" key="1">
    <citation type="submission" date="2022-08" db="EMBL/GenBank/DDBJ databases">
        <title>Novel sulphate-reducing endosymbionts in the free-living metamonad Anaeramoeba.</title>
        <authorList>
            <person name="Jerlstrom-Hultqvist J."/>
            <person name="Cepicka I."/>
            <person name="Gallot-Lavallee L."/>
            <person name="Salas-Leiva D."/>
            <person name="Curtis B.A."/>
            <person name="Zahonova K."/>
            <person name="Pipaliya S."/>
            <person name="Dacks J."/>
            <person name="Roger A.J."/>
        </authorList>
    </citation>
    <scope>NUCLEOTIDE SEQUENCE</scope>
    <source>
        <strain evidence="5">Busselton2</strain>
    </source>
</reference>
<evidence type="ECO:0000313" key="6">
    <source>
        <dbReference type="Proteomes" id="UP001146793"/>
    </source>
</evidence>
<dbReference type="GO" id="GO:0051056">
    <property type="term" value="P:regulation of small GTPase mediated signal transduction"/>
    <property type="evidence" value="ECO:0007669"/>
    <property type="project" value="InterPro"/>
</dbReference>
<dbReference type="Gene3D" id="3.40.50.11210">
    <property type="entry name" value="Rap/Ran-GAP"/>
    <property type="match status" value="1"/>
</dbReference>
<dbReference type="PROSITE" id="PS50085">
    <property type="entry name" value="RAPGAP"/>
    <property type="match status" value="1"/>
</dbReference>
<evidence type="ECO:0000256" key="3">
    <source>
        <dbReference type="SAM" id="MobiDB-lite"/>
    </source>
</evidence>
<proteinExistence type="predicted"/>
<accession>A0AAV8AI77</accession>
<dbReference type="GO" id="GO:0005737">
    <property type="term" value="C:cytoplasm"/>
    <property type="evidence" value="ECO:0007669"/>
    <property type="project" value="TreeGrafter"/>
</dbReference>
<keyword evidence="2" id="KW-0597">Phosphoprotein</keyword>
<dbReference type="Pfam" id="PF20412">
    <property type="entry name" value="RALGAPB_N"/>
    <property type="match status" value="1"/>
</dbReference>
<dbReference type="InterPro" id="IPR000331">
    <property type="entry name" value="Rap/Ran_GAP_dom"/>
</dbReference>
<protein>
    <submittedName>
        <fullName evidence="5">Rho gtpase-activating protein</fullName>
    </submittedName>
</protein>
<dbReference type="InterPro" id="IPR027107">
    <property type="entry name" value="Tuberin/Ral-act_asu"/>
</dbReference>
<feature type="domain" description="Rap-GAP" evidence="4">
    <location>
        <begin position="1544"/>
        <end position="1755"/>
    </location>
</feature>
<dbReference type="EMBL" id="JANTQA010000008">
    <property type="protein sequence ID" value="KAJ3452557.1"/>
    <property type="molecule type" value="Genomic_DNA"/>
</dbReference>
<sequence>MSKNILKKLTGWQDQNKTPCKRLRALSEYLALTTEEEQHQFYNKKYEEIFPLLNEAFHGKEVSTKKKKMKLPSNTDYTMLFKIFENLLIFIKKTIKSRWQNRAILELIEFLCSTENKSSVRERGVRILIIFIDVLGENTDPLIFSLLQSAIHFGPFLEDYGKNTVRLTTTPVKVPVPGASTKDCSKDTKEEKIELMKELLGFITNQTEQKTFWIESFLRCFVTICYPLVSKETGLLQNDIQTGFKSHCPYEIQTIIIEHFLKWLNDNELHSFLFDKQRNQQIMLEIFRQGMQLPMKYDRSVLKILEQYELWLKVKKDRPVPFSIQVQFYFQTIIQHIKEGFFFFYEPRDLTRVIDRCKKYLLFLESFAQQSTEYLTRTTWDRLLESLLTITNRIFLGLQFGTNKELGLAIAGDLIGTLVTIWLCAQTTSRYHWDLLFATFQRARENLPVIVQWKRALIKMSVMFHHHLFGLEEKILDPKMENEMSRRREPTIKLQSDNLRRNLFSMHVKDTEPNLIPPTTSEENEISYYINFDDLKFSKEMALFYWNQFFHLIGNINHIKSDEIHSIAVSTYVEVYDLLIRIEKQINQVIQTNLTQSDNQDTKKKIIKQDNLVNKESNTKKNEKENENENEKENENENEKEKGKENKNEQEKEKEKKIKIGLMKNLKIKELPYFKLFTPILFEACLSEGQHSKGRSIAYGGLCIFFCKPQRNPIPVKYLSHFYYILSFGLSLKDDSVLKKIIKYCSHIYGYSFKGSNGLINSFIKMLSYFLDPNYPNKVSEYIYSHAISLLTSMISIQEQYKNIEMFDYSTLHQINKQSFDQVVLTQEIIQEQITNQEKLKNEIDVLKKNQNEKEFFTKKRLLKDQEMQRKDLFNIELQKNGNLEKLNNFLINLSKPRERITTILAKFLTNKADLPTSVILLGLYSITSCSIVDLTSIYGISKIVITRSINCLKKYLHSNNDFVNHTINLCFSLIAPFAKKISKKVDRNLILNLIKEKCNIILNQVKKLPNLIVIENFSNIKKENNNNSRISNSNSNSSLSNDNNSKSNNNNNDNENENKENSNKDNSGNNNTNNNNNININNNNNNNDNSQLPSYLNFILSSILDWFMNDPNLLFNAEITELFFKTLINCLGITEKTLKIIETIPKPTDYINQLTKSSQYLIDKLSNLKKSNDWNKAEIQNLLFRIILDTKKKKLILENNLKLDKEKESKNRGLFHVNPELMQTCEIVLLNLLTFWNNYPLCESSEWMCSQFFDDEIDLDENLLLKNNNTTTSNNNSWLGSGSGSGAGEEMIDEENVKIERKDIVVAKRLTFEDYSAIFAFKNNLIISLHEMVQDLKDTKNQNRVRLILRNLTGKYVYDLEPLTANLTNTKKRQSMDSQKWLKENMGFDLREKILSNRQENEKQNNQYSRKVGQLPKFNQESQNDSSQDMISQMLKYIGETFEKDSDRIFHQPSLEKFDDMEKLNNIKNDYSIQQQKIVSFVTQSGNKTESSQAQIMEVPTSEKPLNHWHLCRLFLTQVGLINVGETCDLIPLKRSDRLKRSLKELDKRPTREAQKIGVIYIAPDQTHQNDILSNEFGSPLFEEFVNGLGWEVDLTKHRGYIGGLDSYGKTDGKTAPYFANYKTEVMFHVQTRMPNSKSNPKQINKKRHVGNDIVHIVWSENQKQDYDPMTITSQFNFAHIVIYPLPNGLFRIQIFMKPNVKFFGPLLDGMIVNKTALPYLVRNTAVIVNTLVRYNQRRYKHPFPTRWDLIQETISRYKTNMNSEEYFASIFIAKNSKESFQRNFPNSIH</sequence>
<dbReference type="Pfam" id="PF02145">
    <property type="entry name" value="Rap_GAP"/>
    <property type="match status" value="1"/>
</dbReference>
<dbReference type="GO" id="GO:0005096">
    <property type="term" value="F:GTPase activator activity"/>
    <property type="evidence" value="ECO:0007669"/>
    <property type="project" value="UniProtKB-KW"/>
</dbReference>
<dbReference type="PANTHER" id="PTHR10063:SF11">
    <property type="entry name" value="RHO GTPASE-ACTIVATING PROTEIN CG5521-RELATED"/>
    <property type="match status" value="1"/>
</dbReference>
<feature type="region of interest" description="Disordered" evidence="3">
    <location>
        <begin position="597"/>
        <end position="654"/>
    </location>
</feature>
<organism evidence="5 6">
    <name type="scientific">Anaeramoeba flamelloides</name>
    <dbReference type="NCBI Taxonomy" id="1746091"/>
    <lineage>
        <taxon>Eukaryota</taxon>
        <taxon>Metamonada</taxon>
        <taxon>Anaeramoebidae</taxon>
        <taxon>Anaeramoeba</taxon>
    </lineage>
</organism>
<feature type="compositionally biased region" description="Basic and acidic residues" evidence="3">
    <location>
        <begin position="617"/>
        <end position="654"/>
    </location>
</feature>
<dbReference type="InterPro" id="IPR046859">
    <property type="entry name" value="RGPA/RALGAPB_N"/>
</dbReference>
<dbReference type="FunFam" id="3.40.50.11210:FF:000001">
    <property type="entry name" value="Ral GTPase-activating protein subunit alpha-1 isoform 1"/>
    <property type="match status" value="1"/>
</dbReference>
<comment type="caution">
    <text evidence="5">The sequence shown here is derived from an EMBL/GenBank/DDBJ whole genome shotgun (WGS) entry which is preliminary data.</text>
</comment>
<feature type="compositionally biased region" description="Polar residues" evidence="3">
    <location>
        <begin position="1418"/>
        <end position="1427"/>
    </location>
</feature>
<gene>
    <name evidence="5" type="ORF">M0812_04329</name>
</gene>